<organism evidence="5 6">
    <name type="scientific">Candidatus Nitrobium versatile</name>
    <dbReference type="NCBI Taxonomy" id="2884831"/>
    <lineage>
        <taxon>Bacteria</taxon>
        <taxon>Pseudomonadati</taxon>
        <taxon>Nitrospirota</taxon>
        <taxon>Nitrospiria</taxon>
        <taxon>Nitrospirales</taxon>
        <taxon>Nitrospiraceae</taxon>
        <taxon>Candidatus Nitrobium</taxon>
    </lineage>
</organism>
<comment type="caution">
    <text evidence="5">The sequence shown here is derived from an EMBL/GenBank/DDBJ whole genome shotgun (WGS) entry which is preliminary data.</text>
</comment>
<dbReference type="CDD" id="cd02012">
    <property type="entry name" value="TPP_TK"/>
    <property type="match status" value="1"/>
</dbReference>
<gene>
    <name evidence="5" type="ORF">K8I29_11595</name>
</gene>
<protein>
    <submittedName>
        <fullName evidence="5">Transketolase</fullName>
    </submittedName>
</protein>
<keyword evidence="3" id="KW-0786">Thiamine pyrophosphate</keyword>
<dbReference type="Pfam" id="PF00456">
    <property type="entry name" value="Transketolase_N"/>
    <property type="match status" value="1"/>
</dbReference>
<comment type="cofactor">
    <cofactor evidence="1">
        <name>thiamine diphosphate</name>
        <dbReference type="ChEBI" id="CHEBI:58937"/>
    </cofactor>
</comment>
<evidence type="ECO:0000259" key="4">
    <source>
        <dbReference type="Pfam" id="PF00456"/>
    </source>
</evidence>
<accession>A0A953J953</accession>
<dbReference type="AlphaFoldDB" id="A0A953J953"/>
<reference evidence="5" key="1">
    <citation type="journal article" date="2021" name="bioRxiv">
        <title>Unraveling nitrogen, sulfur and carbon metabolic pathways and microbial community transcriptional responses to substrate deprivation and toxicity stresses in a bioreactor mimicking anoxic brackish coastal sediment conditions.</title>
        <authorList>
            <person name="Martins P.D."/>
            <person name="Echeveste M.J."/>
            <person name="Arshad A."/>
            <person name="Kurth J."/>
            <person name="Ouboter H."/>
            <person name="Jetten M.S.M."/>
            <person name="Welte C.U."/>
        </authorList>
    </citation>
    <scope>NUCLEOTIDE SEQUENCE</scope>
    <source>
        <strain evidence="5">MAG_39</strain>
    </source>
</reference>
<dbReference type="Gene3D" id="3.40.50.970">
    <property type="match status" value="1"/>
</dbReference>
<evidence type="ECO:0000313" key="6">
    <source>
        <dbReference type="Proteomes" id="UP000705867"/>
    </source>
</evidence>
<reference evidence="5" key="2">
    <citation type="submission" date="2021-08" db="EMBL/GenBank/DDBJ databases">
        <authorList>
            <person name="Dalcin Martins P."/>
        </authorList>
    </citation>
    <scope>NUCLEOTIDE SEQUENCE</scope>
    <source>
        <strain evidence="5">MAG_39</strain>
    </source>
</reference>
<evidence type="ECO:0000256" key="2">
    <source>
        <dbReference type="ARBA" id="ARBA00007131"/>
    </source>
</evidence>
<dbReference type="PANTHER" id="PTHR47514:SF1">
    <property type="entry name" value="TRANSKETOLASE N-TERMINAL SECTION-RELATED"/>
    <property type="match status" value="1"/>
</dbReference>
<evidence type="ECO:0000256" key="3">
    <source>
        <dbReference type="ARBA" id="ARBA00023052"/>
    </source>
</evidence>
<dbReference type="Proteomes" id="UP000705867">
    <property type="component" value="Unassembled WGS sequence"/>
</dbReference>
<comment type="similarity">
    <text evidence="2">Belongs to the transketolase family.</text>
</comment>
<evidence type="ECO:0000313" key="5">
    <source>
        <dbReference type="EMBL" id="MBZ0156837.1"/>
    </source>
</evidence>
<dbReference type="EMBL" id="JAIOIV010000093">
    <property type="protein sequence ID" value="MBZ0156837.1"/>
    <property type="molecule type" value="Genomic_DNA"/>
</dbReference>
<dbReference type="InterPro" id="IPR005474">
    <property type="entry name" value="Transketolase_N"/>
</dbReference>
<dbReference type="SUPFAM" id="SSF52518">
    <property type="entry name" value="Thiamin diphosphate-binding fold (THDP-binding)"/>
    <property type="match status" value="1"/>
</dbReference>
<evidence type="ECO:0000256" key="1">
    <source>
        <dbReference type="ARBA" id="ARBA00001964"/>
    </source>
</evidence>
<sequence length="280" mass="30542">MIAATQSPNIHSLTEQARQVRIEILKMLTASGSGHTGGSLSAADLVTALYFHKMKHRPQEPQWPERDRFILSKGHAAPVLYVALALTGYFDRALLKDLRKVGCPLQGHPSSKLLPGVEVSTGSLGQGLSIANGIALGLRLDRNPARVYCLLGDGEIQEGQVWEAAMSAGHYCIDTLCAIVDLNGLQIDGRCEDVMKVEPVADKWRAFNWHVLSIDGHNMEEIVAALDQAEKIKGKPTVLLAKTVKSKGVSFFENKAEYHGITPSKEELERALKELGENGK</sequence>
<proteinExistence type="inferred from homology"/>
<feature type="domain" description="Transketolase N-terminal" evidence="4">
    <location>
        <begin position="17"/>
        <end position="278"/>
    </location>
</feature>
<dbReference type="PANTHER" id="PTHR47514">
    <property type="entry name" value="TRANSKETOLASE N-TERMINAL SECTION-RELATED"/>
    <property type="match status" value="1"/>
</dbReference>
<dbReference type="InterPro" id="IPR029061">
    <property type="entry name" value="THDP-binding"/>
</dbReference>
<name>A0A953J953_9BACT</name>